<protein>
    <submittedName>
        <fullName evidence="3">7alpha-cephem-methoxylase p8 chain related protein</fullName>
    </submittedName>
</protein>
<comment type="similarity">
    <text evidence="1">Belongs to the asaB hydroxylase/desaturase family.</text>
</comment>
<dbReference type="PANTHER" id="PTHR34598">
    <property type="entry name" value="BLL6449 PROTEIN"/>
    <property type="match status" value="1"/>
</dbReference>
<comment type="caution">
    <text evidence="3">The sequence shown here is derived from an EMBL/GenBank/DDBJ whole genome shotgun (WGS) entry which is preliminary data.</text>
</comment>
<proteinExistence type="inferred from homology"/>
<evidence type="ECO:0000313" key="4">
    <source>
        <dbReference type="Proteomes" id="UP000017559"/>
    </source>
</evidence>
<evidence type="ECO:0000256" key="2">
    <source>
        <dbReference type="SAM" id="MobiDB-lite"/>
    </source>
</evidence>
<dbReference type="GO" id="GO:0016491">
    <property type="term" value="F:oxidoreductase activity"/>
    <property type="evidence" value="ECO:0007669"/>
    <property type="project" value="InterPro"/>
</dbReference>
<organism evidence="3 4">
    <name type="scientific">Moniliophthora roreri (strain MCA 2997)</name>
    <name type="common">Cocoa frosty pod rot fungus</name>
    <name type="synonym">Crinipellis roreri</name>
    <dbReference type="NCBI Taxonomy" id="1381753"/>
    <lineage>
        <taxon>Eukaryota</taxon>
        <taxon>Fungi</taxon>
        <taxon>Dikarya</taxon>
        <taxon>Basidiomycota</taxon>
        <taxon>Agaricomycotina</taxon>
        <taxon>Agaricomycetes</taxon>
        <taxon>Agaricomycetidae</taxon>
        <taxon>Agaricales</taxon>
        <taxon>Marasmiineae</taxon>
        <taxon>Marasmiaceae</taxon>
        <taxon>Moniliophthora</taxon>
    </lineage>
</organism>
<sequence length="282" mass="32309">MTIMADELKSVSANLLYFVPPSDGSKPRSYKFSPPPGIPETNFQSVRHLVRIKDLRGREDSVTLDAAGFQFIQHTSKHTSFMDDLEIEKEYYPESIELIKKITGAGKVVLFDHTIRRRRDDNTDLDPKKRGPGSRVHVDQTPFSAANRVRRHLPADEAEERLKHRFQIINLWRPISHPAYDWPLALCDFRSINYNEDLVPADLVYREMVGETFGVKFNAKHEWKYVKGLTPSEAILIKCFDSLENGEVAVLTPHSAFEDPSTPENAPPRESIEVRALVFYDD</sequence>
<feature type="region of interest" description="Disordered" evidence="2">
    <location>
        <begin position="120"/>
        <end position="141"/>
    </location>
</feature>
<name>V2XY72_MONRO</name>
<dbReference type="InterPro" id="IPR044053">
    <property type="entry name" value="AsaB-like"/>
</dbReference>
<dbReference type="PANTHER" id="PTHR34598:SF3">
    <property type="entry name" value="OXIDOREDUCTASE AN1597"/>
    <property type="match status" value="1"/>
</dbReference>
<feature type="compositionally biased region" description="Basic and acidic residues" evidence="2">
    <location>
        <begin position="120"/>
        <end position="129"/>
    </location>
</feature>
<reference evidence="3 4" key="1">
    <citation type="journal article" date="2014" name="BMC Genomics">
        <title>Genome and secretome analysis of the hemibiotrophic fungal pathogen, Moniliophthora roreri, which causes frosty pod rot disease of cacao: mechanisms of the biotrophic and necrotrophic phases.</title>
        <authorList>
            <person name="Meinhardt L.W."/>
            <person name="Costa G.G.L."/>
            <person name="Thomazella D.P.T."/>
            <person name="Teixeira P.J.P.L."/>
            <person name="Carazzolle M.F."/>
            <person name="Schuster S.C."/>
            <person name="Carlson J.E."/>
            <person name="Guiltinan M.J."/>
            <person name="Mieczkowski P."/>
            <person name="Farmer A."/>
            <person name="Ramaraj T."/>
            <person name="Crozier J."/>
            <person name="Davis R.E."/>
            <person name="Shao J."/>
            <person name="Melnick R.L."/>
            <person name="Pereira G.A.G."/>
            <person name="Bailey B.A."/>
        </authorList>
    </citation>
    <scope>NUCLEOTIDE SEQUENCE [LARGE SCALE GENOMIC DNA]</scope>
    <source>
        <strain evidence="3 4">MCA 2997</strain>
    </source>
</reference>
<evidence type="ECO:0000313" key="3">
    <source>
        <dbReference type="EMBL" id="ESK84359.1"/>
    </source>
</evidence>
<dbReference type="NCBIfam" id="NF041278">
    <property type="entry name" value="CmcJ_NvfI_EfuI"/>
    <property type="match status" value="1"/>
</dbReference>
<dbReference type="KEGG" id="mrr:Moror_10190"/>
<gene>
    <name evidence="3" type="ORF">Moror_10190</name>
</gene>
<evidence type="ECO:0000256" key="1">
    <source>
        <dbReference type="ARBA" id="ARBA00023604"/>
    </source>
</evidence>
<dbReference type="Proteomes" id="UP000017559">
    <property type="component" value="Unassembled WGS sequence"/>
</dbReference>
<dbReference type="HOGENOM" id="CLU_042688_1_1_1"/>
<dbReference type="AlphaFoldDB" id="V2XY72"/>
<dbReference type="EMBL" id="AWSO01001312">
    <property type="protein sequence ID" value="ESK84359.1"/>
    <property type="molecule type" value="Genomic_DNA"/>
</dbReference>
<keyword evidence="4" id="KW-1185">Reference proteome</keyword>
<accession>V2XY72</accession>
<dbReference type="STRING" id="1381753.V2XY72"/>
<dbReference type="OrthoDB" id="412788at2759"/>